<dbReference type="Gramene" id="RZC65675">
    <property type="protein sequence ID" value="RZC65675"/>
    <property type="gene ID" value="C5167_009363"/>
</dbReference>
<accession>A0A4Y7K134</accession>
<dbReference type="Proteomes" id="UP000316621">
    <property type="component" value="Chromosome 6"/>
</dbReference>
<reference evidence="1 2" key="1">
    <citation type="journal article" date="2018" name="Science">
        <title>The opium poppy genome and morphinan production.</title>
        <authorList>
            <person name="Guo L."/>
            <person name="Winzer T."/>
            <person name="Yang X."/>
            <person name="Li Y."/>
            <person name="Ning Z."/>
            <person name="He Z."/>
            <person name="Teodor R."/>
            <person name="Lu Y."/>
            <person name="Bowser T.A."/>
            <person name="Graham I.A."/>
            <person name="Ye K."/>
        </authorList>
    </citation>
    <scope>NUCLEOTIDE SEQUENCE [LARGE SCALE GENOMIC DNA]</scope>
    <source>
        <strain evidence="2">cv. HN1</strain>
        <tissue evidence="1">Leaves</tissue>
    </source>
</reference>
<dbReference type="STRING" id="3469.A0A4Y7K134"/>
<sequence>MGKLEFFHLRDTCAKVLETSLRKLGVEKLSKDDVQKMQWEVLEAKIGSWIHFTRIDVRMMPYIIYFEEKGYCLHLKYSIPWLNESGFFVISGSGIAVVLKGKTNNGRWVVYNEENGIQALYRHIVLLHSAISCCQSSPQDFRAGYLAFASARCMFIDNITNRQDVKATSPKIHLQ</sequence>
<protein>
    <submittedName>
        <fullName evidence="1">Uncharacterized protein</fullName>
    </submittedName>
</protein>
<evidence type="ECO:0000313" key="1">
    <source>
        <dbReference type="EMBL" id="RZC65675.1"/>
    </source>
</evidence>
<dbReference type="Gene3D" id="1.20.1280.170">
    <property type="entry name" value="Exocyst complex component Exo70"/>
    <property type="match status" value="1"/>
</dbReference>
<dbReference type="SUPFAM" id="SSF74788">
    <property type="entry name" value="Cullin repeat-like"/>
    <property type="match status" value="1"/>
</dbReference>
<dbReference type="EMBL" id="CM010720">
    <property type="protein sequence ID" value="RZC65675.1"/>
    <property type="molecule type" value="Genomic_DNA"/>
</dbReference>
<organism evidence="1 2">
    <name type="scientific">Papaver somniferum</name>
    <name type="common">Opium poppy</name>
    <dbReference type="NCBI Taxonomy" id="3469"/>
    <lineage>
        <taxon>Eukaryota</taxon>
        <taxon>Viridiplantae</taxon>
        <taxon>Streptophyta</taxon>
        <taxon>Embryophyta</taxon>
        <taxon>Tracheophyta</taxon>
        <taxon>Spermatophyta</taxon>
        <taxon>Magnoliopsida</taxon>
        <taxon>Ranunculales</taxon>
        <taxon>Papaveraceae</taxon>
        <taxon>Papaveroideae</taxon>
        <taxon>Papaver</taxon>
    </lineage>
</organism>
<gene>
    <name evidence="1" type="ORF">C5167_009363</name>
</gene>
<evidence type="ECO:0000313" key="2">
    <source>
        <dbReference type="Proteomes" id="UP000316621"/>
    </source>
</evidence>
<name>A0A4Y7K134_PAPSO</name>
<dbReference type="AlphaFoldDB" id="A0A4Y7K134"/>
<dbReference type="InterPro" id="IPR016159">
    <property type="entry name" value="Cullin_repeat-like_dom_sf"/>
</dbReference>
<proteinExistence type="predicted"/>
<keyword evidence="2" id="KW-1185">Reference proteome</keyword>